<dbReference type="EMBL" id="JAQOWY010000001">
    <property type="protein sequence ID" value="KAK1857333.1"/>
    <property type="molecule type" value="Genomic_DNA"/>
</dbReference>
<reference evidence="1" key="1">
    <citation type="submission" date="2023-01" db="EMBL/GenBank/DDBJ databases">
        <title>Colletotrichum chrysophilum M932 genome sequence.</title>
        <authorList>
            <person name="Baroncelli R."/>
        </authorList>
    </citation>
    <scope>NUCLEOTIDE SEQUENCE</scope>
    <source>
        <strain evidence="1">M932</strain>
    </source>
</reference>
<evidence type="ECO:0000313" key="2">
    <source>
        <dbReference type="Proteomes" id="UP001243330"/>
    </source>
</evidence>
<gene>
    <name evidence="1" type="ORF">CCHR01_00114</name>
</gene>
<protein>
    <submittedName>
        <fullName evidence="1">Uncharacterized protein</fullName>
    </submittedName>
</protein>
<sequence length="88" mass="9880">MAVPVNEEDSSTDRINRLRAEMPQPTLYDEDVTATYRVSMYMEQFQHQRAAPVVSSAHRHAGGSYGPSRLLCNIVTKSDRIVVASLRT</sequence>
<dbReference type="Proteomes" id="UP001243330">
    <property type="component" value="Unassembled WGS sequence"/>
</dbReference>
<accession>A0AAD9AZ40</accession>
<keyword evidence="2" id="KW-1185">Reference proteome</keyword>
<comment type="caution">
    <text evidence="1">The sequence shown here is derived from an EMBL/GenBank/DDBJ whole genome shotgun (WGS) entry which is preliminary data.</text>
</comment>
<proteinExistence type="predicted"/>
<name>A0AAD9AZ40_9PEZI</name>
<dbReference type="AlphaFoldDB" id="A0AAD9AZ40"/>
<evidence type="ECO:0000313" key="1">
    <source>
        <dbReference type="EMBL" id="KAK1857333.1"/>
    </source>
</evidence>
<organism evidence="1 2">
    <name type="scientific">Colletotrichum chrysophilum</name>
    <dbReference type="NCBI Taxonomy" id="1836956"/>
    <lineage>
        <taxon>Eukaryota</taxon>
        <taxon>Fungi</taxon>
        <taxon>Dikarya</taxon>
        <taxon>Ascomycota</taxon>
        <taxon>Pezizomycotina</taxon>
        <taxon>Sordariomycetes</taxon>
        <taxon>Hypocreomycetidae</taxon>
        <taxon>Glomerellales</taxon>
        <taxon>Glomerellaceae</taxon>
        <taxon>Colletotrichum</taxon>
        <taxon>Colletotrichum gloeosporioides species complex</taxon>
    </lineage>
</organism>